<proteinExistence type="predicted"/>
<accession>A0A2W5K297</accession>
<comment type="caution">
    <text evidence="2">The sequence shown here is derived from an EMBL/GenBank/DDBJ whole genome shotgun (WGS) entry which is preliminary data.</text>
</comment>
<organism evidence="2 3">
    <name type="scientific">Rhodanobacter denitrificans</name>
    <dbReference type="NCBI Taxonomy" id="666685"/>
    <lineage>
        <taxon>Bacteria</taxon>
        <taxon>Pseudomonadati</taxon>
        <taxon>Pseudomonadota</taxon>
        <taxon>Gammaproteobacteria</taxon>
        <taxon>Lysobacterales</taxon>
        <taxon>Rhodanobacteraceae</taxon>
        <taxon>Rhodanobacter</taxon>
    </lineage>
</organism>
<dbReference type="EMBL" id="QFPO01000027">
    <property type="protein sequence ID" value="PZQ09544.1"/>
    <property type="molecule type" value="Genomic_DNA"/>
</dbReference>
<feature type="chain" id="PRO_5016007263" description="Multidrug transporter" evidence="1">
    <location>
        <begin position="24"/>
        <end position="315"/>
    </location>
</feature>
<sequence length="315" mass="32549">MRTAHAARTTIAAWLLAAATCLAATPDADNDDDGGDALVLTPAQVEAIGLRVAAPVAAAPPRRIAAYGRVLDSAQSIAAFAAADGQRAAERAARLERDRLRGLHADGAAAALRRVEAADAELAAAQAALAAGQAALSAQWTPLAGLDEAARQALLARLRDGRSVLVRTDLPGRQRLADVPERAQVRVDGVEHAARVLGALRGGDSALPALLLELALDGLGAGVPLAVTLDGEPLAGFLLPQAALLYDEHGAHVYCEDAAAPDASERRYRRRAVEPLMPAGAAYLVRGVDGDDRVVVHGLGLLWSMQGGPVTDDDD</sequence>
<name>A0A2W5K297_9GAMM</name>
<reference evidence="2 3" key="1">
    <citation type="submission" date="2017-08" db="EMBL/GenBank/DDBJ databases">
        <title>Infants hospitalized years apart are colonized by the same room-sourced microbial strains.</title>
        <authorList>
            <person name="Brooks B."/>
            <person name="Olm M.R."/>
            <person name="Firek B.A."/>
            <person name="Baker R."/>
            <person name="Thomas B.C."/>
            <person name="Morowitz M.J."/>
            <person name="Banfield J.F."/>
        </authorList>
    </citation>
    <scope>NUCLEOTIDE SEQUENCE [LARGE SCALE GENOMIC DNA]</scope>
    <source>
        <strain evidence="2">S2_005_003_R2_42</strain>
    </source>
</reference>
<keyword evidence="1" id="KW-0732">Signal</keyword>
<evidence type="ECO:0000313" key="2">
    <source>
        <dbReference type="EMBL" id="PZQ09544.1"/>
    </source>
</evidence>
<evidence type="ECO:0000313" key="3">
    <source>
        <dbReference type="Proteomes" id="UP000249046"/>
    </source>
</evidence>
<dbReference type="Proteomes" id="UP000249046">
    <property type="component" value="Unassembled WGS sequence"/>
</dbReference>
<protein>
    <recommendedName>
        <fullName evidence="4">Multidrug transporter</fullName>
    </recommendedName>
</protein>
<evidence type="ECO:0000256" key="1">
    <source>
        <dbReference type="SAM" id="SignalP"/>
    </source>
</evidence>
<gene>
    <name evidence="2" type="ORF">DI564_17610</name>
</gene>
<evidence type="ECO:0008006" key="4">
    <source>
        <dbReference type="Google" id="ProtNLM"/>
    </source>
</evidence>
<feature type="signal peptide" evidence="1">
    <location>
        <begin position="1"/>
        <end position="23"/>
    </location>
</feature>
<dbReference type="AlphaFoldDB" id="A0A2W5K297"/>